<evidence type="ECO:0000256" key="1">
    <source>
        <dbReference type="ARBA" id="ARBA00023002"/>
    </source>
</evidence>
<dbReference type="InterPro" id="IPR005097">
    <property type="entry name" value="Sacchrp_dh_NADP-bd"/>
</dbReference>
<keyword evidence="1" id="KW-0560">Oxidoreductase</keyword>
<organism evidence="4 5">
    <name type="scientific">Niabella yanshanensis</name>
    <dbReference type="NCBI Taxonomy" id="577386"/>
    <lineage>
        <taxon>Bacteria</taxon>
        <taxon>Pseudomonadati</taxon>
        <taxon>Bacteroidota</taxon>
        <taxon>Chitinophagia</taxon>
        <taxon>Chitinophagales</taxon>
        <taxon>Chitinophagaceae</taxon>
        <taxon>Niabella</taxon>
    </lineage>
</organism>
<proteinExistence type="predicted"/>
<reference evidence="4 5" key="1">
    <citation type="submission" date="2023-12" db="EMBL/GenBank/DDBJ databases">
        <title>Genome sequencing and assembly of bacterial species from a model synthetic community.</title>
        <authorList>
            <person name="Hogle S.L."/>
        </authorList>
    </citation>
    <scope>NUCLEOTIDE SEQUENCE [LARGE SCALE GENOMIC DNA]</scope>
    <source>
        <strain evidence="4 5">HAMBI_3031</strain>
    </source>
</reference>
<dbReference type="Pfam" id="PF16653">
    <property type="entry name" value="Sacchrp_dh_C"/>
    <property type="match status" value="1"/>
</dbReference>
<evidence type="ECO:0000313" key="5">
    <source>
        <dbReference type="Proteomes" id="UP001325680"/>
    </source>
</evidence>
<keyword evidence="5" id="KW-1185">Reference proteome</keyword>
<protein>
    <submittedName>
        <fullName evidence="4">Saccharopine dehydrogenase C-terminal domain-containing protein</fullName>
    </submittedName>
</protein>
<evidence type="ECO:0000259" key="2">
    <source>
        <dbReference type="Pfam" id="PF03435"/>
    </source>
</evidence>
<dbReference type="RefSeq" id="WP_114792874.1">
    <property type="nucleotide sequence ID" value="NZ_CP139960.1"/>
</dbReference>
<dbReference type="PANTHER" id="PTHR11133">
    <property type="entry name" value="SACCHAROPINE DEHYDROGENASE"/>
    <property type="match status" value="1"/>
</dbReference>
<dbReference type="Proteomes" id="UP001325680">
    <property type="component" value="Chromosome"/>
</dbReference>
<accession>A0ABZ0W792</accession>
<dbReference type="PANTHER" id="PTHR11133:SF22">
    <property type="entry name" value="ALPHA-AMINOADIPIC SEMIALDEHYDE SYNTHASE, MITOCHONDRIAL"/>
    <property type="match status" value="1"/>
</dbReference>
<dbReference type="Gene3D" id="1.10.1870.10">
    <property type="entry name" value="Domain 3, Saccharopine reductase"/>
    <property type="match status" value="1"/>
</dbReference>
<gene>
    <name evidence="4" type="ORF">U0035_03065</name>
</gene>
<dbReference type="Gene3D" id="3.40.50.720">
    <property type="entry name" value="NAD(P)-binding Rossmann-like Domain"/>
    <property type="match status" value="1"/>
</dbReference>
<dbReference type="InterPro" id="IPR036291">
    <property type="entry name" value="NAD(P)-bd_dom_sf"/>
</dbReference>
<dbReference type="InterPro" id="IPR032095">
    <property type="entry name" value="Sacchrp_dh-like_C"/>
</dbReference>
<evidence type="ECO:0000313" key="4">
    <source>
        <dbReference type="EMBL" id="WQD39127.1"/>
    </source>
</evidence>
<dbReference type="SUPFAM" id="SSF51735">
    <property type="entry name" value="NAD(P)-binding Rossmann-fold domains"/>
    <property type="match status" value="1"/>
</dbReference>
<dbReference type="SUPFAM" id="SSF55347">
    <property type="entry name" value="Glyceraldehyde-3-phosphate dehydrogenase-like, C-terminal domain"/>
    <property type="match status" value="1"/>
</dbReference>
<sequence length="445" mass="49894">MANETKQILLFGAGKSATVLIAHLLEKSERYPWKLVVVDADLSLALSKIKGHVNGSALSFNINEANERAKMISQSDIVISMLPPALHYQVALDCLVYGKHLLTASYLDDSICALESEINRKGLLFLCEMGLDPGIDHMSAMQLVHRIKNQGGTIRSFMSHCGGLIAPESDDNPWHYKITWNPANVVNAGKTGAVYKKEGKTVERNYKEIFKDNPTVDISGLGSYACYPNRDSLSYAKRYGLETAHTFIRTTLRHPDFCKGWQYIIEAGLTDASEFREIDACKSIADWFNQSVRRHSRLSSFNDYINTVVTESDRDLVQRQMKYLGLNSSAPLPSGLQSSADVMRHLLETRLKMQVTDRDMIIMLHEIDYEKNNQLYSSKSCMIVKGDDALNTAMAKTVGLPLGIAAELILEKKINISGLKIPVAREIYEPVLIKLKEKEIKFEDL</sequence>
<dbReference type="InterPro" id="IPR051168">
    <property type="entry name" value="AASS"/>
</dbReference>
<name>A0ABZ0W792_9BACT</name>
<feature type="domain" description="Saccharopine dehydrogenase-like C-terminal" evidence="3">
    <location>
        <begin position="130"/>
        <end position="438"/>
    </location>
</feature>
<dbReference type="EMBL" id="CP139960">
    <property type="protein sequence ID" value="WQD39127.1"/>
    <property type="molecule type" value="Genomic_DNA"/>
</dbReference>
<evidence type="ECO:0000259" key="3">
    <source>
        <dbReference type="Pfam" id="PF16653"/>
    </source>
</evidence>
<feature type="domain" description="Saccharopine dehydrogenase NADP binding" evidence="2">
    <location>
        <begin position="8"/>
        <end position="123"/>
    </location>
</feature>
<dbReference type="Pfam" id="PF03435">
    <property type="entry name" value="Sacchrp_dh_NADP"/>
    <property type="match status" value="1"/>
</dbReference>
<dbReference type="Gene3D" id="3.30.360.10">
    <property type="entry name" value="Dihydrodipicolinate Reductase, domain 2"/>
    <property type="match status" value="1"/>
</dbReference>